<evidence type="ECO:0000313" key="2">
    <source>
        <dbReference type="EMBL" id="CAA9574695.1"/>
    </source>
</evidence>
<sequence>VPLHFGRAEVGGGRPAAHKAAPPSCLPRP</sequence>
<dbReference type="AlphaFoldDB" id="A0A6J4VFY6"/>
<protein>
    <submittedName>
        <fullName evidence="2">Uncharacterized protein</fullName>
    </submittedName>
</protein>
<name>A0A6J4VFY6_9DEIN</name>
<organism evidence="2">
    <name type="scientific">uncultured Truepera sp</name>
    <dbReference type="NCBI Taxonomy" id="543023"/>
    <lineage>
        <taxon>Bacteria</taxon>
        <taxon>Thermotogati</taxon>
        <taxon>Deinococcota</taxon>
        <taxon>Deinococci</taxon>
        <taxon>Trueperales</taxon>
        <taxon>Trueperaceae</taxon>
        <taxon>Truepera</taxon>
        <taxon>environmental samples</taxon>
    </lineage>
</organism>
<accession>A0A6J4VFY6</accession>
<reference evidence="2" key="1">
    <citation type="submission" date="2020-02" db="EMBL/GenBank/DDBJ databases">
        <authorList>
            <person name="Meier V. D."/>
        </authorList>
    </citation>
    <scope>NUCLEOTIDE SEQUENCE</scope>
    <source>
        <strain evidence="2">AVDCRST_MAG86</strain>
    </source>
</reference>
<feature type="region of interest" description="Disordered" evidence="1">
    <location>
        <begin position="1"/>
        <end position="29"/>
    </location>
</feature>
<dbReference type="EMBL" id="CADCWP010000166">
    <property type="protein sequence ID" value="CAA9574695.1"/>
    <property type="molecule type" value="Genomic_DNA"/>
</dbReference>
<feature type="non-terminal residue" evidence="2">
    <location>
        <position position="1"/>
    </location>
</feature>
<evidence type="ECO:0000256" key="1">
    <source>
        <dbReference type="SAM" id="MobiDB-lite"/>
    </source>
</evidence>
<proteinExistence type="predicted"/>
<feature type="non-terminal residue" evidence="2">
    <location>
        <position position="29"/>
    </location>
</feature>
<gene>
    <name evidence="2" type="ORF">AVDCRST_MAG86-2050</name>
</gene>